<keyword evidence="5" id="KW-1185">Reference proteome</keyword>
<feature type="region of interest" description="Disordered" evidence="2">
    <location>
        <begin position="310"/>
        <end position="343"/>
    </location>
</feature>
<evidence type="ECO:0000313" key="5">
    <source>
        <dbReference type="Proteomes" id="UP001164286"/>
    </source>
</evidence>
<reference evidence="4" key="1">
    <citation type="journal article" date="2022" name="G3 (Bethesda)">
        <title>High quality genome of the basidiomycete yeast Dioszegia hungarica PDD-24b-2 isolated from cloud water.</title>
        <authorList>
            <person name="Jarrige D."/>
            <person name="Haridas S."/>
            <person name="Bleykasten-Grosshans C."/>
            <person name="Joly M."/>
            <person name="Nadalig T."/>
            <person name="Sancelme M."/>
            <person name="Vuilleumier S."/>
            <person name="Grigoriev I.V."/>
            <person name="Amato P."/>
            <person name="Bringel F."/>
        </authorList>
    </citation>
    <scope>NUCLEOTIDE SEQUENCE</scope>
    <source>
        <strain evidence="4">PDD-24b-2</strain>
    </source>
</reference>
<organism evidence="4 5">
    <name type="scientific">Dioszegia hungarica</name>
    <dbReference type="NCBI Taxonomy" id="4972"/>
    <lineage>
        <taxon>Eukaryota</taxon>
        <taxon>Fungi</taxon>
        <taxon>Dikarya</taxon>
        <taxon>Basidiomycota</taxon>
        <taxon>Agaricomycotina</taxon>
        <taxon>Tremellomycetes</taxon>
        <taxon>Tremellales</taxon>
        <taxon>Bulleribasidiaceae</taxon>
        <taxon>Dioszegia</taxon>
    </lineage>
</organism>
<dbReference type="Gene3D" id="3.30.70.330">
    <property type="match status" value="1"/>
</dbReference>
<dbReference type="InterPro" id="IPR001841">
    <property type="entry name" value="Znf_RING"/>
</dbReference>
<feature type="compositionally biased region" description="Polar residues" evidence="2">
    <location>
        <begin position="9"/>
        <end position="20"/>
    </location>
</feature>
<dbReference type="GeneID" id="77730178"/>
<dbReference type="EMBL" id="JAKWFO010000001">
    <property type="protein sequence ID" value="KAI9639818.1"/>
    <property type="molecule type" value="Genomic_DNA"/>
</dbReference>
<feature type="compositionally biased region" description="Basic residues" evidence="2">
    <location>
        <begin position="35"/>
        <end position="44"/>
    </location>
</feature>
<evidence type="ECO:0000313" key="4">
    <source>
        <dbReference type="EMBL" id="KAI9639818.1"/>
    </source>
</evidence>
<feature type="domain" description="RING-type" evidence="3">
    <location>
        <begin position="248"/>
        <end position="294"/>
    </location>
</feature>
<comment type="caution">
    <text evidence="4">The sequence shown here is derived from an EMBL/GenBank/DDBJ whole genome shotgun (WGS) entry which is preliminary data.</text>
</comment>
<sequence>MGDLPSQILELSSDSSFASTTERDRHTSPISPTPIRHRAIRRAPRAAISRQVVPPSPAQSPVSLPDEPEKSPYKAVRRVQSDRFDQVEYERNVALLASEEDTGRGYYTSEDGSSEAWSARGRAGQRVLLMDEEQRVIRRVVDRSVLLEELLREPTPPRRPTQPFRFAPRLPPTPHINRVSRRPTLPTIASSRMMHRHTTNTGTPVTPERSSLSTSRSTRTPIDTPPSDPFATLAGSSPQQDEGDEGRCDACGRDQNQGRKMRMMPCAHIVCSTCFSSSISAVSVTHGPSRCTTCLALVVSFEPVKGFSIQHHTPQSDQEAASPPTTPPSNGVRSSTDTAVEDDGSGKTILLRIDNVAWDITPAVVESFLPPDVFPATHPSPVHILLDRQDGRTKDFLYVEVRSLEAARLVLKTRQNTLMPCGPASAGRKRFVTISLTTHKELLDELRPKTAAELHALLALCQTSILSPSPTLSAQRSYVGYNGIAHFVKDRHGPFHALMSILCHLSGKNSPAYWDLFHVTSGAMAALANVVTFRNTLPPNSAGIDSQTMHADQDLLDKLRYLFQTRFCLTPISSPA</sequence>
<evidence type="ECO:0000259" key="3">
    <source>
        <dbReference type="PROSITE" id="PS50089"/>
    </source>
</evidence>
<feature type="compositionally biased region" description="Low complexity" evidence="2">
    <location>
        <begin position="209"/>
        <end position="220"/>
    </location>
</feature>
<dbReference type="InterPro" id="IPR012677">
    <property type="entry name" value="Nucleotide-bd_a/b_plait_sf"/>
</dbReference>
<feature type="compositionally biased region" description="Polar residues" evidence="2">
    <location>
        <begin position="310"/>
        <end position="319"/>
    </location>
</feature>
<dbReference type="GO" id="GO:0008270">
    <property type="term" value="F:zinc ion binding"/>
    <property type="evidence" value="ECO:0007669"/>
    <property type="project" value="UniProtKB-KW"/>
</dbReference>
<evidence type="ECO:0000256" key="1">
    <source>
        <dbReference type="PROSITE-ProRule" id="PRU00175"/>
    </source>
</evidence>
<feature type="region of interest" description="Disordered" evidence="2">
    <location>
        <begin position="1"/>
        <end position="73"/>
    </location>
</feature>
<evidence type="ECO:0000256" key="2">
    <source>
        <dbReference type="SAM" id="MobiDB-lite"/>
    </source>
</evidence>
<keyword evidence="1" id="KW-0479">Metal-binding</keyword>
<dbReference type="RefSeq" id="XP_052949595.1">
    <property type="nucleotide sequence ID" value="XM_053090973.1"/>
</dbReference>
<keyword evidence="1" id="KW-0862">Zinc</keyword>
<feature type="region of interest" description="Disordered" evidence="2">
    <location>
        <begin position="152"/>
        <end position="249"/>
    </location>
</feature>
<protein>
    <recommendedName>
        <fullName evidence="3">RING-type domain-containing protein</fullName>
    </recommendedName>
</protein>
<keyword evidence="1" id="KW-0863">Zinc-finger</keyword>
<feature type="compositionally biased region" description="Low complexity" evidence="2">
    <location>
        <begin position="45"/>
        <end position="65"/>
    </location>
</feature>
<feature type="compositionally biased region" description="Polar residues" evidence="2">
    <location>
        <begin position="328"/>
        <end position="338"/>
    </location>
</feature>
<accession>A0AA38HDM8</accession>
<dbReference type="AlphaFoldDB" id="A0AA38HDM8"/>
<proteinExistence type="predicted"/>
<dbReference type="PROSITE" id="PS50089">
    <property type="entry name" value="ZF_RING_2"/>
    <property type="match status" value="1"/>
</dbReference>
<dbReference type="Proteomes" id="UP001164286">
    <property type="component" value="Unassembled WGS sequence"/>
</dbReference>
<name>A0AA38HDM8_9TREE</name>
<gene>
    <name evidence="4" type="ORF">MKK02DRAFT_40145</name>
</gene>